<protein>
    <submittedName>
        <fullName evidence="5">Gas vesicle protein</fullName>
    </submittedName>
</protein>
<dbReference type="Pfam" id="PF06386">
    <property type="entry name" value="GvpL_GvpF"/>
    <property type="match status" value="1"/>
</dbReference>
<sequence>MNELIYVYAVARPFEHGGLTAVVSDVRAEDFEEAPLRRRLEDLEWLAETARAHESVVRAVSAVTGVVPLRLATVCRGENGVRRLLDEGRNRFTTNLDRLEGRVEWGVKLYAEPDPEPDRASAAEPAPGPPPRGGDGTASPGRDYLRRRMRSRQTREQNWARADALARQLHTELSRCADGQRLHRPQSGQLARASGVNVLNAAFLVRREESDAFVGQVERLTPRDASVRVELTGPWAPYSFADLSEQQDAPPRQVRQEAHEGRAGA</sequence>
<feature type="region of interest" description="Disordered" evidence="4">
    <location>
        <begin position="240"/>
        <end position="265"/>
    </location>
</feature>
<dbReference type="InterPro" id="IPR009430">
    <property type="entry name" value="GvpL/GvpF"/>
</dbReference>
<dbReference type="OrthoDB" id="146444at2"/>
<feature type="compositionally biased region" description="Basic and acidic residues" evidence="4">
    <location>
        <begin position="254"/>
        <end position="265"/>
    </location>
</feature>
<name>A0A0M3QKS9_STRPR</name>
<dbReference type="PATRIC" id="fig|38300.4.peg.7315"/>
<accession>A0A0M3QKS9</accession>
<dbReference type="PANTHER" id="PTHR36852:SF1">
    <property type="entry name" value="PROTEIN GVPL 2"/>
    <property type="match status" value="1"/>
</dbReference>
<dbReference type="GO" id="GO:0031411">
    <property type="term" value="C:gas vesicle"/>
    <property type="evidence" value="ECO:0007669"/>
    <property type="project" value="UniProtKB-SubCell"/>
</dbReference>
<gene>
    <name evidence="5" type="ORF">SPRI_6987</name>
</gene>
<keyword evidence="1" id="KW-0304">Gas vesicle</keyword>
<comment type="similarity">
    <text evidence="3">Belongs to the gas vesicle GvpF/GvpL family.</text>
</comment>
<dbReference type="PANTHER" id="PTHR36852">
    <property type="entry name" value="PROTEIN GVPL 2"/>
    <property type="match status" value="1"/>
</dbReference>
<evidence type="ECO:0000256" key="2">
    <source>
        <dbReference type="ARBA" id="ARBA00035108"/>
    </source>
</evidence>
<organism evidence="5">
    <name type="scientific">Streptomyces pristinaespiralis</name>
    <dbReference type="NCBI Taxonomy" id="38300"/>
    <lineage>
        <taxon>Bacteria</taxon>
        <taxon>Bacillati</taxon>
        <taxon>Actinomycetota</taxon>
        <taxon>Actinomycetes</taxon>
        <taxon>Kitasatosporales</taxon>
        <taxon>Streptomycetaceae</taxon>
        <taxon>Streptomyces</taxon>
    </lineage>
</organism>
<feature type="region of interest" description="Disordered" evidence="4">
    <location>
        <begin position="112"/>
        <end position="142"/>
    </location>
</feature>
<dbReference type="Proteomes" id="UP000060513">
    <property type="component" value="Chromosome"/>
</dbReference>
<proteinExistence type="inferred from homology"/>
<dbReference type="STRING" id="38300.SPRI_6987"/>
<dbReference type="EMBL" id="CP011340">
    <property type="protein sequence ID" value="ALC25293.1"/>
    <property type="molecule type" value="Genomic_DNA"/>
</dbReference>
<dbReference type="AlphaFoldDB" id="A0A0M3QKS9"/>
<dbReference type="KEGG" id="spri:SPRI_6987"/>
<evidence type="ECO:0000256" key="4">
    <source>
        <dbReference type="SAM" id="MobiDB-lite"/>
    </source>
</evidence>
<evidence type="ECO:0000313" key="6">
    <source>
        <dbReference type="Proteomes" id="UP000060513"/>
    </source>
</evidence>
<comment type="subcellular location">
    <subcellularLocation>
        <location evidence="2">Gas vesicle</location>
    </subcellularLocation>
</comment>
<evidence type="ECO:0000313" key="5">
    <source>
        <dbReference type="EMBL" id="ALC25293.1"/>
    </source>
</evidence>
<evidence type="ECO:0000256" key="3">
    <source>
        <dbReference type="ARBA" id="ARBA00035643"/>
    </source>
</evidence>
<dbReference type="RefSeq" id="WP_078951333.1">
    <property type="nucleotide sequence ID" value="NZ_CP011340.1"/>
</dbReference>
<reference evidence="5 6" key="1">
    <citation type="submission" date="2015-08" db="EMBL/GenBank/DDBJ databases">
        <title>Genome sequence of the pristinamycin over-producing bacterium Streptomyces pristinaespiralis HCCB10218.</title>
        <authorList>
            <person name="Tian J."/>
            <person name="Yang J."/>
            <person name="Li L."/>
            <person name="Ruan L."/>
            <person name="Wei W."/>
            <person name="Zheng G."/>
            <person name="Wei Z."/>
            <person name="Yang S."/>
            <person name="Ge M."/>
            <person name="Jiang W."/>
            <person name="Lu Y."/>
        </authorList>
    </citation>
    <scope>NUCLEOTIDE SEQUENCE [LARGE SCALE GENOMIC DNA]</scope>
    <source>
        <strain evidence="5 6">HCCB 10218</strain>
    </source>
</reference>
<dbReference type="GO" id="GO:0031412">
    <property type="term" value="P:gas vesicle organization"/>
    <property type="evidence" value="ECO:0007669"/>
    <property type="project" value="InterPro"/>
</dbReference>
<evidence type="ECO:0000256" key="1">
    <source>
        <dbReference type="ARBA" id="ARBA00022987"/>
    </source>
</evidence>